<dbReference type="Proteomes" id="UP001499854">
    <property type="component" value="Unassembled WGS sequence"/>
</dbReference>
<reference evidence="1 2" key="1">
    <citation type="journal article" date="2019" name="Int. J. Syst. Evol. Microbiol.">
        <title>The Global Catalogue of Microorganisms (GCM) 10K type strain sequencing project: providing services to taxonomists for standard genome sequencing and annotation.</title>
        <authorList>
            <consortium name="The Broad Institute Genomics Platform"/>
            <consortium name="The Broad Institute Genome Sequencing Center for Infectious Disease"/>
            <person name="Wu L."/>
            <person name="Ma J."/>
        </authorList>
    </citation>
    <scope>NUCLEOTIDE SEQUENCE [LARGE SCALE GENOMIC DNA]</scope>
    <source>
        <strain evidence="1 2">JCM 16013</strain>
    </source>
</reference>
<evidence type="ECO:0000313" key="1">
    <source>
        <dbReference type="EMBL" id="GAA1991951.1"/>
    </source>
</evidence>
<evidence type="ECO:0000313" key="2">
    <source>
        <dbReference type="Proteomes" id="UP001499854"/>
    </source>
</evidence>
<dbReference type="RefSeq" id="WP_344660921.1">
    <property type="nucleotide sequence ID" value="NZ_BAAAQM010000046.1"/>
</dbReference>
<dbReference type="EMBL" id="BAAAQM010000046">
    <property type="protein sequence ID" value="GAA1991951.1"/>
    <property type="molecule type" value="Genomic_DNA"/>
</dbReference>
<protein>
    <submittedName>
        <fullName evidence="1">Uncharacterized protein</fullName>
    </submittedName>
</protein>
<name>A0ABN2SSX3_9ACTN</name>
<accession>A0ABN2SSX3</accession>
<gene>
    <name evidence="1" type="ORF">GCM10009838_64410</name>
</gene>
<comment type="caution">
    <text evidence="1">The sequence shown here is derived from an EMBL/GenBank/DDBJ whole genome shotgun (WGS) entry which is preliminary data.</text>
</comment>
<keyword evidence="2" id="KW-1185">Reference proteome</keyword>
<sequence>MTGEEGWISLGVYELEPPAEAMTIARTWCGDRGGLGADDVMVQPLCGRDHDGRWSREARIFVRATAAGL</sequence>
<proteinExistence type="predicted"/>
<organism evidence="1 2">
    <name type="scientific">Catenulispora subtropica</name>
    <dbReference type="NCBI Taxonomy" id="450798"/>
    <lineage>
        <taxon>Bacteria</taxon>
        <taxon>Bacillati</taxon>
        <taxon>Actinomycetota</taxon>
        <taxon>Actinomycetes</taxon>
        <taxon>Catenulisporales</taxon>
        <taxon>Catenulisporaceae</taxon>
        <taxon>Catenulispora</taxon>
    </lineage>
</organism>